<dbReference type="Proteomes" id="UP000886602">
    <property type="component" value="Unassembled WGS sequence"/>
</dbReference>
<reference evidence="1" key="1">
    <citation type="submission" date="2020-10" db="EMBL/GenBank/DDBJ databases">
        <title>Connecting structure to function with the recovery of over 1000 high-quality activated sludge metagenome-assembled genomes encoding full-length rRNA genes using long-read sequencing.</title>
        <authorList>
            <person name="Singleton C.M."/>
            <person name="Petriglieri F."/>
            <person name="Kristensen J.M."/>
            <person name="Kirkegaard R.H."/>
            <person name="Michaelsen T.Y."/>
            <person name="Andersen M.H."/>
            <person name="Karst S.M."/>
            <person name="Dueholm M.S."/>
            <person name="Nielsen P.H."/>
            <person name="Albertsen M."/>
        </authorList>
    </citation>
    <scope>NUCLEOTIDE SEQUENCE</scope>
    <source>
        <strain evidence="1">EsbW_18-Q3-R4-48_MAXAC.044</strain>
    </source>
</reference>
<dbReference type="EMBL" id="JADJNC010000027">
    <property type="protein sequence ID" value="MBK7424303.1"/>
    <property type="molecule type" value="Genomic_DNA"/>
</dbReference>
<sequence length="364" mass="40575">MYTIDPEPEMKAGRLAESWKLETLEDAYSHVEPTRFLVDGLLPTPSLAIIYGGPGSLKSMLLADMAMCIASGKRWLEPLPNSDGSPVTFSCNQAKVLWVDFDNGRRRTRERIGAIGRGHELPADTTFRYVSMPTPWLDASDNSIIVELAKLIQANKFELIVIDNLGLITGDVEENSGGMATVMGHLRWLSEECEAAVVIVHHQRKSNGGADGGIRKGETLRGHSTIEASLDLALLIERHNRDDHIAIMATKVRDYQQYDLFGAHWTYEHYEETKMLWSGRFYGRAAYTGEEAVNVAIRAIIKQELRIKSYSGKDLVDRVRDSMAAKPGGKAPGINKVRGLIREMVDNGELLEDGSTKDKKYRLT</sequence>
<dbReference type="Pfam" id="PF13481">
    <property type="entry name" value="AAA_25"/>
    <property type="match status" value="1"/>
</dbReference>
<organism evidence="1 2">
    <name type="scientific">Candidatus Propionivibrio dominans</name>
    <dbReference type="NCBI Taxonomy" id="2954373"/>
    <lineage>
        <taxon>Bacteria</taxon>
        <taxon>Pseudomonadati</taxon>
        <taxon>Pseudomonadota</taxon>
        <taxon>Betaproteobacteria</taxon>
        <taxon>Rhodocyclales</taxon>
        <taxon>Rhodocyclaceae</taxon>
        <taxon>Propionivibrio</taxon>
    </lineage>
</organism>
<dbReference type="Gene3D" id="3.40.50.300">
    <property type="entry name" value="P-loop containing nucleotide triphosphate hydrolases"/>
    <property type="match status" value="1"/>
</dbReference>
<gene>
    <name evidence="1" type="ORF">IPJ48_15160</name>
</gene>
<proteinExistence type="predicted"/>
<comment type="caution">
    <text evidence="1">The sequence shown here is derived from an EMBL/GenBank/DDBJ whole genome shotgun (WGS) entry which is preliminary data.</text>
</comment>
<dbReference type="InterPro" id="IPR027417">
    <property type="entry name" value="P-loop_NTPase"/>
</dbReference>
<evidence type="ECO:0000313" key="1">
    <source>
        <dbReference type="EMBL" id="MBK7424303.1"/>
    </source>
</evidence>
<accession>A0A9D7FE80</accession>
<dbReference type="SUPFAM" id="SSF52540">
    <property type="entry name" value="P-loop containing nucleoside triphosphate hydrolases"/>
    <property type="match status" value="1"/>
</dbReference>
<name>A0A9D7FE80_9RHOO</name>
<dbReference type="AlphaFoldDB" id="A0A9D7FE80"/>
<evidence type="ECO:0000313" key="2">
    <source>
        <dbReference type="Proteomes" id="UP000886602"/>
    </source>
</evidence>
<protein>
    <submittedName>
        <fullName evidence="1">AAA family ATPase</fullName>
    </submittedName>
</protein>